<dbReference type="GO" id="GO:0000140">
    <property type="term" value="F:acylglycerone-phosphate reductase (NADP+) activity"/>
    <property type="evidence" value="ECO:0007669"/>
    <property type="project" value="TreeGrafter"/>
</dbReference>
<dbReference type="PANTHER" id="PTHR44169:SF6">
    <property type="entry name" value="NADPH-DEPENDENT 1-ACYLDIHYDROXYACETONE PHOSPHATE REDUCTASE"/>
    <property type="match status" value="1"/>
</dbReference>
<feature type="transmembrane region" description="Helical" evidence="4">
    <location>
        <begin position="258"/>
        <end position="280"/>
    </location>
</feature>
<dbReference type="SUPFAM" id="SSF51735">
    <property type="entry name" value="NAD(P)-binding Rossmann-fold domains"/>
    <property type="match status" value="1"/>
</dbReference>
<evidence type="ECO:0008006" key="7">
    <source>
        <dbReference type="Google" id="ProtNLM"/>
    </source>
</evidence>
<keyword evidence="2" id="KW-0560">Oxidoreductase</keyword>
<accession>A0A9P8PS03</accession>
<evidence type="ECO:0000256" key="1">
    <source>
        <dbReference type="ARBA" id="ARBA00006484"/>
    </source>
</evidence>
<evidence type="ECO:0000256" key="3">
    <source>
        <dbReference type="RuleBase" id="RU000363"/>
    </source>
</evidence>
<sequence length="299" mass="33082">MSTPTRKKVVFITGASSGIGFSLAVEFAKQPDKYKVYAGARSLSKMDPLKDLGVNTVAFDITSSESITKVRDLIKVENDGNLDILYNNAGVSIHSSIFDLSQDQLKRTFQVNVFGVVETIQSFQLLLLKAQGTVVFTSSIADHLPMPFLFAYTGSKIAFTNIAKTLAGEVKDLGVKVLVVRTGSVASEMTDNMNGDARPYPSKDSIYYLPDRNIYPSLEDQKLTPALEYSKQVVKDVENFMAGSSFYKEIYRGEGATIAWFVSLWAPTSFIVGVLFPKIFKFGDVFSRVKENIKRVLDL</sequence>
<evidence type="ECO:0000256" key="4">
    <source>
        <dbReference type="SAM" id="Phobius"/>
    </source>
</evidence>
<evidence type="ECO:0000313" key="6">
    <source>
        <dbReference type="Proteomes" id="UP000774326"/>
    </source>
</evidence>
<keyword evidence="4" id="KW-1133">Transmembrane helix</keyword>
<dbReference type="GO" id="GO:0019433">
    <property type="term" value="P:triglyceride catabolic process"/>
    <property type="evidence" value="ECO:0007669"/>
    <property type="project" value="TreeGrafter"/>
</dbReference>
<dbReference type="GO" id="GO:0005811">
    <property type="term" value="C:lipid droplet"/>
    <property type="evidence" value="ECO:0007669"/>
    <property type="project" value="TreeGrafter"/>
</dbReference>
<dbReference type="Proteomes" id="UP000774326">
    <property type="component" value="Unassembled WGS sequence"/>
</dbReference>
<keyword evidence="4" id="KW-0472">Membrane</keyword>
<dbReference type="Gene3D" id="3.40.50.720">
    <property type="entry name" value="NAD(P)-binding Rossmann-like Domain"/>
    <property type="match status" value="1"/>
</dbReference>
<reference evidence="5" key="2">
    <citation type="submission" date="2021-01" db="EMBL/GenBank/DDBJ databases">
        <authorList>
            <person name="Schikora-Tamarit M.A."/>
        </authorList>
    </citation>
    <scope>NUCLEOTIDE SEQUENCE</scope>
    <source>
        <strain evidence="5">CBS2887</strain>
    </source>
</reference>
<evidence type="ECO:0000256" key="2">
    <source>
        <dbReference type="ARBA" id="ARBA00023002"/>
    </source>
</evidence>
<dbReference type="PRINTS" id="PR00081">
    <property type="entry name" value="GDHRDH"/>
</dbReference>
<dbReference type="OrthoDB" id="2102561at2759"/>
<dbReference type="GO" id="GO:0005783">
    <property type="term" value="C:endoplasmic reticulum"/>
    <property type="evidence" value="ECO:0007669"/>
    <property type="project" value="TreeGrafter"/>
</dbReference>
<dbReference type="EMBL" id="JAEUBG010005227">
    <property type="protein sequence ID" value="KAH3676527.1"/>
    <property type="molecule type" value="Genomic_DNA"/>
</dbReference>
<gene>
    <name evidence="5" type="ORF">WICPIJ_009058</name>
</gene>
<name>A0A9P8PS03_WICPI</name>
<keyword evidence="4" id="KW-0812">Transmembrane</keyword>
<dbReference type="PRINTS" id="PR00080">
    <property type="entry name" value="SDRFAMILY"/>
</dbReference>
<evidence type="ECO:0000313" key="5">
    <source>
        <dbReference type="EMBL" id="KAH3676527.1"/>
    </source>
</evidence>
<dbReference type="PANTHER" id="PTHR44169">
    <property type="entry name" value="NADPH-DEPENDENT 1-ACYLDIHYDROXYACETONE PHOSPHATE REDUCTASE"/>
    <property type="match status" value="1"/>
</dbReference>
<dbReference type="Pfam" id="PF00106">
    <property type="entry name" value="adh_short"/>
    <property type="match status" value="1"/>
</dbReference>
<dbReference type="InterPro" id="IPR002347">
    <property type="entry name" value="SDR_fam"/>
</dbReference>
<reference evidence="5" key="1">
    <citation type="journal article" date="2021" name="Open Biol.">
        <title>Shared evolutionary footprints suggest mitochondrial oxidative damage underlies multiple complex I losses in fungi.</title>
        <authorList>
            <person name="Schikora-Tamarit M.A."/>
            <person name="Marcet-Houben M."/>
            <person name="Nosek J."/>
            <person name="Gabaldon T."/>
        </authorList>
    </citation>
    <scope>NUCLEOTIDE SEQUENCE</scope>
    <source>
        <strain evidence="5">CBS2887</strain>
    </source>
</reference>
<comment type="caution">
    <text evidence="5">The sequence shown here is derived from an EMBL/GenBank/DDBJ whole genome shotgun (WGS) entry which is preliminary data.</text>
</comment>
<dbReference type="AlphaFoldDB" id="A0A9P8PS03"/>
<dbReference type="GO" id="GO:0006654">
    <property type="term" value="P:phosphatidic acid biosynthetic process"/>
    <property type="evidence" value="ECO:0007669"/>
    <property type="project" value="TreeGrafter"/>
</dbReference>
<dbReference type="InterPro" id="IPR036291">
    <property type="entry name" value="NAD(P)-bd_dom_sf"/>
</dbReference>
<comment type="similarity">
    <text evidence="1 3">Belongs to the short-chain dehydrogenases/reductases (SDR) family.</text>
</comment>
<organism evidence="5 6">
    <name type="scientific">Wickerhamomyces pijperi</name>
    <name type="common">Yeast</name>
    <name type="synonym">Pichia pijperi</name>
    <dbReference type="NCBI Taxonomy" id="599730"/>
    <lineage>
        <taxon>Eukaryota</taxon>
        <taxon>Fungi</taxon>
        <taxon>Dikarya</taxon>
        <taxon>Ascomycota</taxon>
        <taxon>Saccharomycotina</taxon>
        <taxon>Saccharomycetes</taxon>
        <taxon>Phaffomycetales</taxon>
        <taxon>Wickerhamomycetaceae</taxon>
        <taxon>Wickerhamomyces</taxon>
    </lineage>
</organism>
<keyword evidence="6" id="KW-1185">Reference proteome</keyword>
<protein>
    <recommendedName>
        <fullName evidence="7">NAD(P)-binding protein</fullName>
    </recommendedName>
</protein>
<dbReference type="GO" id="GO:0004806">
    <property type="term" value="F:triacylglycerol lipase activity"/>
    <property type="evidence" value="ECO:0007669"/>
    <property type="project" value="TreeGrafter"/>
</dbReference>
<proteinExistence type="inferred from homology"/>